<dbReference type="InterPro" id="IPR050605">
    <property type="entry name" value="Olfactomedin-like_domain"/>
</dbReference>
<evidence type="ECO:0000313" key="6">
    <source>
        <dbReference type="Ensembl" id="ENSSDAP00000001133.1"/>
    </source>
</evidence>
<dbReference type="PROSITE" id="PS51132">
    <property type="entry name" value="OLF"/>
    <property type="match status" value="1"/>
</dbReference>
<dbReference type="GO" id="GO:0007165">
    <property type="term" value="P:signal transduction"/>
    <property type="evidence" value="ECO:0007669"/>
    <property type="project" value="TreeGrafter"/>
</dbReference>
<feature type="compositionally biased region" description="Basic and acidic residues" evidence="4">
    <location>
        <begin position="183"/>
        <end position="192"/>
    </location>
</feature>
<dbReference type="SMART" id="SM00284">
    <property type="entry name" value="OLF"/>
    <property type="match status" value="1"/>
</dbReference>
<dbReference type="Proteomes" id="UP000694422">
    <property type="component" value="Unplaced"/>
</dbReference>
<feature type="region of interest" description="Disordered" evidence="4">
    <location>
        <begin position="183"/>
        <end position="206"/>
    </location>
</feature>
<dbReference type="Pfam" id="PF02191">
    <property type="entry name" value="OLF"/>
    <property type="match status" value="1"/>
</dbReference>
<evidence type="ECO:0000256" key="2">
    <source>
        <dbReference type="ARBA" id="ARBA00022525"/>
    </source>
</evidence>
<accession>A0A8C9NZU9</accession>
<comment type="subcellular location">
    <subcellularLocation>
        <location evidence="1">Secreted</location>
    </subcellularLocation>
</comment>
<reference evidence="6" key="1">
    <citation type="submission" date="2025-08" db="UniProtKB">
        <authorList>
            <consortium name="Ensembl"/>
        </authorList>
    </citation>
    <scope>IDENTIFICATION</scope>
</reference>
<dbReference type="Ensembl" id="ENSSDAT00000001318.1">
    <property type="protein sequence ID" value="ENSSDAP00000001133.1"/>
    <property type="gene ID" value="ENSSDAG00000001089.1"/>
</dbReference>
<keyword evidence="7" id="KW-1185">Reference proteome</keyword>
<organism evidence="6 7">
    <name type="scientific">Spermophilus dauricus</name>
    <name type="common">Daurian ground squirrel</name>
    <dbReference type="NCBI Taxonomy" id="99837"/>
    <lineage>
        <taxon>Eukaryota</taxon>
        <taxon>Metazoa</taxon>
        <taxon>Chordata</taxon>
        <taxon>Craniata</taxon>
        <taxon>Vertebrata</taxon>
        <taxon>Euteleostomi</taxon>
        <taxon>Mammalia</taxon>
        <taxon>Eutheria</taxon>
        <taxon>Euarchontoglires</taxon>
        <taxon>Glires</taxon>
        <taxon>Rodentia</taxon>
        <taxon>Sciuromorpha</taxon>
        <taxon>Sciuridae</taxon>
        <taxon>Xerinae</taxon>
        <taxon>Marmotini</taxon>
        <taxon>Spermophilus</taxon>
    </lineage>
</organism>
<evidence type="ECO:0000313" key="7">
    <source>
        <dbReference type="Proteomes" id="UP000694422"/>
    </source>
</evidence>
<dbReference type="InterPro" id="IPR003112">
    <property type="entry name" value="Olfac-like_dom"/>
</dbReference>
<feature type="region of interest" description="Disordered" evidence="4">
    <location>
        <begin position="447"/>
        <end position="469"/>
    </location>
</feature>
<protein>
    <submittedName>
        <fullName evidence="6">Ubiquilin like</fullName>
    </submittedName>
</protein>
<reference evidence="6" key="2">
    <citation type="submission" date="2025-09" db="UniProtKB">
        <authorList>
            <consortium name="Ensembl"/>
        </authorList>
    </citation>
    <scope>IDENTIFICATION</scope>
</reference>
<proteinExistence type="predicted"/>
<evidence type="ECO:0000256" key="4">
    <source>
        <dbReference type="SAM" id="MobiDB-lite"/>
    </source>
</evidence>
<dbReference type="AlphaFoldDB" id="A0A8C9NZU9"/>
<dbReference type="InterPro" id="IPR011045">
    <property type="entry name" value="N2O_reductase_N"/>
</dbReference>
<dbReference type="PANTHER" id="PTHR23192:SF32">
    <property type="entry name" value="OLFACTOMEDIN 5"/>
    <property type="match status" value="1"/>
</dbReference>
<feature type="compositionally biased region" description="Basic and acidic residues" evidence="4">
    <location>
        <begin position="452"/>
        <end position="469"/>
    </location>
</feature>
<dbReference type="SUPFAM" id="SSF50974">
    <property type="entry name" value="Nitrous oxide reductase, N-terminal domain"/>
    <property type="match status" value="1"/>
</dbReference>
<feature type="domain" description="Olfactomedin-like" evidence="5">
    <location>
        <begin position="203"/>
        <end position="439"/>
    </location>
</feature>
<evidence type="ECO:0000256" key="1">
    <source>
        <dbReference type="ARBA" id="ARBA00004613"/>
    </source>
</evidence>
<sequence>MQLDPASTEVGVPMPMLLQLVRNLSNSMSESGTCHCVVHLPNSSVLLQQLEQLQSMAKELIGEYEQQLLWVSAEHARAIEEQENQALEVSQTQEIRNPKTITSLYETPAFNLLLLELEGAQALTAELKTKAGASRAADLLHQLQEQVTNASLSLKLLADSDQRSFRALQQEVDILQGRLNECEREKEREQASRHPGPPLPPGSCAHGGLQKVGGPLVLQLNWRGISHKAGAWGRDSAPSPDSPLYWVAPLRTDGRYFDYYRLHKSYDDLVMLKNYEQWKMGYGDGSGNTVYKNFMYFNYYGTNDIAKVDLSSNTLVLQRPLPGATYNNCFSYASVPWKDLDFAGDEKGLWVLYATEESKGNLVVSRLNASTLEGAFMACGVLYEIFYAFDTTNGQERHLSILLDKMLETLHGINYSPSDHRLYVYNDGYLMYYDLTFLTLKHTVSRPAAKRPSGDRASPRLDKSKPSGS</sequence>
<dbReference type="GO" id="GO:0005615">
    <property type="term" value="C:extracellular space"/>
    <property type="evidence" value="ECO:0007669"/>
    <property type="project" value="TreeGrafter"/>
</dbReference>
<evidence type="ECO:0000256" key="3">
    <source>
        <dbReference type="PROSITE-ProRule" id="PRU00446"/>
    </source>
</evidence>
<comment type="caution">
    <text evidence="3">Lacks conserved residue(s) required for the propagation of feature annotation.</text>
</comment>
<name>A0A8C9NZU9_SPEDA</name>
<dbReference type="PANTHER" id="PTHR23192">
    <property type="entry name" value="OLFACTOMEDIN-RELATED"/>
    <property type="match status" value="1"/>
</dbReference>
<keyword evidence="2" id="KW-0964">Secreted</keyword>
<evidence type="ECO:0000259" key="5">
    <source>
        <dbReference type="PROSITE" id="PS51132"/>
    </source>
</evidence>